<dbReference type="KEGG" id="ppno:DA70_04210"/>
<dbReference type="GeneID" id="57198915"/>
<dbReference type="Gene3D" id="3.40.50.2020">
    <property type="match status" value="1"/>
</dbReference>
<gene>
    <name evidence="1" type="ORF">NCTC13160_00419</name>
</gene>
<evidence type="ECO:0000313" key="2">
    <source>
        <dbReference type="Proteomes" id="UP000254573"/>
    </source>
</evidence>
<dbReference type="Pfam" id="PF00156">
    <property type="entry name" value="Pribosyltran"/>
    <property type="match status" value="1"/>
</dbReference>
<dbReference type="KEGG" id="prb:X636_22895"/>
<reference evidence="1 2" key="1">
    <citation type="submission" date="2018-06" db="EMBL/GenBank/DDBJ databases">
        <authorList>
            <consortium name="Pathogen Informatics"/>
            <person name="Doyle S."/>
        </authorList>
    </citation>
    <scope>NUCLEOTIDE SEQUENCE [LARGE SCALE GENOMIC DNA]</scope>
    <source>
        <strain evidence="1 2">NCTC13160</strain>
    </source>
</reference>
<proteinExistence type="predicted"/>
<dbReference type="Gene3D" id="3.30.1310.20">
    <property type="entry name" value="PRTase-like"/>
    <property type="match status" value="1"/>
</dbReference>
<dbReference type="Proteomes" id="UP000254573">
    <property type="component" value="Unassembled WGS sequence"/>
</dbReference>
<dbReference type="OrthoDB" id="9810066at2"/>
<evidence type="ECO:0000313" key="1">
    <source>
        <dbReference type="EMBL" id="SUA74642.1"/>
    </source>
</evidence>
<protein>
    <submittedName>
        <fullName evidence="1">Orotate phosphoribosyltransferase</fullName>
    </submittedName>
</protein>
<dbReference type="InterPro" id="IPR000836">
    <property type="entry name" value="PRTase_dom"/>
</dbReference>
<dbReference type="GO" id="GO:0016757">
    <property type="term" value="F:glycosyltransferase activity"/>
    <property type="evidence" value="ECO:0007669"/>
    <property type="project" value="UniProtKB-KW"/>
</dbReference>
<dbReference type="STRING" id="93220.A6P55_23145"/>
<dbReference type="RefSeq" id="WP_023596015.1">
    <property type="nucleotide sequence ID" value="NC_023018.2"/>
</dbReference>
<dbReference type="SUPFAM" id="SSF53271">
    <property type="entry name" value="PRTase-like"/>
    <property type="match status" value="1"/>
</dbReference>
<dbReference type="InterPro" id="IPR029057">
    <property type="entry name" value="PRTase-like"/>
</dbReference>
<keyword evidence="1" id="KW-0808">Transferase</keyword>
<dbReference type="EMBL" id="UGSG01000001">
    <property type="protein sequence ID" value="SUA74642.1"/>
    <property type="molecule type" value="Genomic_DNA"/>
</dbReference>
<dbReference type="CDD" id="cd06223">
    <property type="entry name" value="PRTases_typeI"/>
    <property type="match status" value="1"/>
</dbReference>
<organism evidence="1 2">
    <name type="scientific">Pandoraea pnomenusa</name>
    <dbReference type="NCBI Taxonomy" id="93220"/>
    <lineage>
        <taxon>Bacteria</taxon>
        <taxon>Pseudomonadati</taxon>
        <taxon>Pseudomonadota</taxon>
        <taxon>Betaproteobacteria</taxon>
        <taxon>Burkholderiales</taxon>
        <taxon>Burkholderiaceae</taxon>
        <taxon>Pandoraea</taxon>
    </lineage>
</organism>
<accession>A0A378YBN9</accession>
<name>A0A378YBN9_9BURK</name>
<dbReference type="AlphaFoldDB" id="A0A378YBN9"/>
<sequence>MQFLDRADAARQLAKALSPYADQHPLVLGVPRGGVPIAAIVAQALGGDLDVVLVRKLRSPYDEELAIGAVDESGNTYLLPDARLADIESAYIERERAVQLETLRRRRAHLTPGRRSTRAQGRVVIVVDDGVATGASMHAALQAVRRQAPERLICAIPVAPREAVRELAHDADEVICLQVPLHFDAVGSFYRTFSQVGDDEVLAWLRDA</sequence>
<dbReference type="KEGG" id="ppnm:LV28_02100"/>
<keyword evidence="1" id="KW-0328">Glycosyltransferase</keyword>